<comment type="cofactor">
    <cofactor evidence="1 6">
        <name>FAD</name>
        <dbReference type="ChEBI" id="CHEBI:57692"/>
    </cofactor>
</comment>
<dbReference type="InterPro" id="IPR050464">
    <property type="entry name" value="Zeta_carotene_desat/Oxidored"/>
</dbReference>
<protein>
    <recommendedName>
        <fullName evidence="6">Coproporphyrinogen III oxidase</fullName>
        <ecNumber evidence="6">1.3.3.15</ecNumber>
    </recommendedName>
</protein>
<keyword evidence="6" id="KW-0963">Cytoplasm</keyword>
<dbReference type="InterPro" id="IPR002937">
    <property type="entry name" value="Amino_oxidase"/>
</dbReference>
<proteinExistence type="inferred from homology"/>
<comment type="function">
    <text evidence="6">Involved in coproporphyrin-dependent heme b biosynthesis. Catalyzes the oxidation of coproporphyrinogen III to coproporphyrin III.</text>
</comment>
<comment type="subcellular location">
    <subcellularLocation>
        <location evidence="6">Cytoplasm</location>
    </subcellularLocation>
</comment>
<evidence type="ECO:0000256" key="3">
    <source>
        <dbReference type="ARBA" id="ARBA00022827"/>
    </source>
</evidence>
<dbReference type="PATRIC" id="fig|1806891.3.peg.508"/>
<dbReference type="PANTHER" id="PTHR42923:SF3">
    <property type="entry name" value="PROTOPORPHYRINOGEN OXIDASE"/>
    <property type="match status" value="1"/>
</dbReference>
<dbReference type="UniPathway" id="UPA00252"/>
<dbReference type="STRING" id="1806891.Cs308_0516"/>
<dbReference type="NCBIfam" id="TIGR00562">
    <property type="entry name" value="proto_IX_ox"/>
    <property type="match status" value="1"/>
</dbReference>
<comment type="pathway">
    <text evidence="6">Porphyrin-containing compound metabolism; protoheme biosynthesis.</text>
</comment>
<dbReference type="RefSeq" id="WP_066482194.1">
    <property type="nucleotide sequence ID" value="NZ_CP014639.1"/>
</dbReference>
<dbReference type="OrthoDB" id="20837at2"/>
<dbReference type="EMBL" id="CP014639">
    <property type="protein sequence ID" value="ANH78686.1"/>
    <property type="molecule type" value="Genomic_DNA"/>
</dbReference>
<evidence type="ECO:0000256" key="4">
    <source>
        <dbReference type="ARBA" id="ARBA00023002"/>
    </source>
</evidence>
<dbReference type="GO" id="GO:0005737">
    <property type="term" value="C:cytoplasm"/>
    <property type="evidence" value="ECO:0007669"/>
    <property type="project" value="UniProtKB-SubCell"/>
</dbReference>
<dbReference type="GO" id="GO:0004729">
    <property type="term" value="F:oxygen-dependent protoporphyrinogen oxidase activity"/>
    <property type="evidence" value="ECO:0007669"/>
    <property type="project" value="UniProtKB-UniRule"/>
</dbReference>
<keyword evidence="4 6" id="KW-0560">Oxidoreductase</keyword>
<keyword evidence="5 6" id="KW-0350">Heme biosynthesis</keyword>
<evidence type="ECO:0000259" key="7">
    <source>
        <dbReference type="Pfam" id="PF01593"/>
    </source>
</evidence>
<dbReference type="EC" id="1.3.3.15" evidence="6"/>
<dbReference type="Pfam" id="PF01593">
    <property type="entry name" value="Amino_oxidase"/>
    <property type="match status" value="1"/>
</dbReference>
<dbReference type="InterPro" id="IPR036188">
    <property type="entry name" value="FAD/NAD-bd_sf"/>
</dbReference>
<reference evidence="8 9" key="1">
    <citation type="submission" date="2016-03" db="EMBL/GenBank/DDBJ databases">
        <title>Culture-independent genomics supports pathogen discovery for uncultivable bacteria within the genus Chlamydia.</title>
        <authorList>
            <person name="Taylor-Brown A."/>
            <person name="Bachmann N.L."/>
            <person name="Borel N."/>
            <person name="Polkinghorne A."/>
        </authorList>
    </citation>
    <scope>NUCLEOTIDE SEQUENCE [LARGE SCALE GENOMIC DNA]</scope>
    <source>
        <strain evidence="8 9">2742-308</strain>
    </source>
</reference>
<dbReference type="PANTHER" id="PTHR42923">
    <property type="entry name" value="PROTOPORPHYRINOGEN OXIDASE"/>
    <property type="match status" value="1"/>
</dbReference>
<evidence type="ECO:0000313" key="8">
    <source>
        <dbReference type="EMBL" id="ANH78686.1"/>
    </source>
</evidence>
<keyword evidence="9" id="KW-1185">Reference proteome</keyword>
<evidence type="ECO:0000256" key="2">
    <source>
        <dbReference type="ARBA" id="ARBA00022630"/>
    </source>
</evidence>
<organism evidence="8 9">
    <name type="scientific">Candidatus Chlamydia sanziniae</name>
    <dbReference type="NCBI Taxonomy" id="1806891"/>
    <lineage>
        <taxon>Bacteria</taxon>
        <taxon>Pseudomonadati</taxon>
        <taxon>Chlamydiota</taxon>
        <taxon>Chlamydiia</taxon>
        <taxon>Chlamydiales</taxon>
        <taxon>Chlamydiaceae</taxon>
        <taxon>Chlamydia/Chlamydophila group</taxon>
        <taxon>Chlamydia</taxon>
    </lineage>
</organism>
<dbReference type="KEGG" id="csaz:Cs308_0516"/>
<dbReference type="Gene3D" id="3.50.50.60">
    <property type="entry name" value="FAD/NAD(P)-binding domain"/>
    <property type="match status" value="1"/>
</dbReference>
<accession>A0A1A9HXN9</accession>
<feature type="domain" description="Amine oxidase" evidence="7">
    <location>
        <begin position="11"/>
        <end position="264"/>
    </location>
</feature>
<dbReference type="Proteomes" id="UP000078162">
    <property type="component" value="Chromosome"/>
</dbReference>
<dbReference type="NCBIfam" id="NF008843">
    <property type="entry name" value="PRK11883.1-3"/>
    <property type="match status" value="1"/>
</dbReference>
<dbReference type="AlphaFoldDB" id="A0A1A9HXN9"/>
<dbReference type="SUPFAM" id="SSF51905">
    <property type="entry name" value="FAD/NAD(P)-binding domain"/>
    <property type="match status" value="1"/>
</dbReference>
<dbReference type="SUPFAM" id="SSF54373">
    <property type="entry name" value="FAD-linked reductases, C-terminal domain"/>
    <property type="match status" value="1"/>
</dbReference>
<comment type="catalytic activity">
    <reaction evidence="6">
        <text>coproporphyrinogen III + 3 O2 = coproporphyrin III + 3 H2O2</text>
        <dbReference type="Rhea" id="RHEA:43436"/>
        <dbReference type="ChEBI" id="CHEBI:15379"/>
        <dbReference type="ChEBI" id="CHEBI:16240"/>
        <dbReference type="ChEBI" id="CHEBI:57309"/>
        <dbReference type="ChEBI" id="CHEBI:131725"/>
        <dbReference type="EC" id="1.3.3.15"/>
    </reaction>
</comment>
<sequence length="423" mass="46457">MNRVIIIGAGISGLATAWWLHKKFPQSEILIFDKRHSPGGSIYTEYNEGFFFDLGPKGFLTRGEGEYTLKLIQELDLNDALIFSNSAAKKRFIHYRGKTRRVSLWTLLREGLLSTLVKDLCASRYSEDSSVEAFLKRHASPSFTNCILNPMVTAIRAGHSHALSTHMAFPSLAQYEAETGSLLRSYIKNFSCVKKTKSPGYLASLQPSLGLLVDVLTKKIPAVWKFSSSVTRISSSSIGASVSSSEGQFSADLVIYTGSTHQLPNLINIPGIEILGEKTLPWNLSSISLGWRFPKFSLPHGYGVLFTDEPPLLGIVWNSQIFPQTTKGKASLSLLIEGRWHTAEAHALAIAVIAKYLNITQKPDAFSLFSPQEGMPQHNVGFIAAKTQVLPRVPKNIKLVGQNIVGPGINRCIASAYHTVAVL</sequence>
<evidence type="ECO:0000313" key="9">
    <source>
        <dbReference type="Proteomes" id="UP000078162"/>
    </source>
</evidence>
<keyword evidence="2 6" id="KW-0285">Flavoprotein</keyword>
<evidence type="ECO:0000256" key="6">
    <source>
        <dbReference type="RuleBase" id="RU364052"/>
    </source>
</evidence>
<evidence type="ECO:0000256" key="1">
    <source>
        <dbReference type="ARBA" id="ARBA00001974"/>
    </source>
</evidence>
<dbReference type="GO" id="GO:0006783">
    <property type="term" value="P:heme biosynthetic process"/>
    <property type="evidence" value="ECO:0007669"/>
    <property type="project" value="UniProtKB-UniRule"/>
</dbReference>
<comment type="similarity">
    <text evidence="6">Belongs to the protoporphyrinogen/coproporphyrinogen oxidase family. Coproporphyrinogen III oxidase subfamily.</text>
</comment>
<evidence type="ECO:0000256" key="5">
    <source>
        <dbReference type="ARBA" id="ARBA00023133"/>
    </source>
</evidence>
<name>A0A1A9HXN9_9CHLA</name>
<dbReference type="InterPro" id="IPR004572">
    <property type="entry name" value="Protoporphyrinogen_oxidase"/>
</dbReference>
<gene>
    <name evidence="8" type="ORF">Cs308_0516</name>
</gene>
<keyword evidence="3 6" id="KW-0274">FAD</keyword>